<dbReference type="Pfam" id="PF00269">
    <property type="entry name" value="SASP"/>
    <property type="match status" value="1"/>
</dbReference>
<dbReference type="AlphaFoldDB" id="A0A097ASK4"/>
<feature type="coiled-coil region" evidence="2">
    <location>
        <begin position="8"/>
        <end position="35"/>
    </location>
</feature>
<sequence>MGKRKKLYPKAEDELDSLKQEAAEELNLDDDIEKRGWENMTTREVGKIGGNMVKKMIKFAEKEMDERDGKIDEED</sequence>
<dbReference type="Gene3D" id="6.10.10.80">
    <property type="entry name" value="Small, acid-soluble spore protein, alpha/beta type-like"/>
    <property type="match status" value="1"/>
</dbReference>
<dbReference type="eggNOG" id="ENOG5032SHX">
    <property type="taxonomic scope" value="Bacteria"/>
</dbReference>
<dbReference type="GO" id="GO:0006265">
    <property type="term" value="P:DNA topological change"/>
    <property type="evidence" value="ECO:0007669"/>
    <property type="project" value="InterPro"/>
</dbReference>
<dbReference type="KEGG" id="tki:TKV_c16440"/>
<proteinExistence type="predicted"/>
<protein>
    <submittedName>
        <fullName evidence="3">Small, acid-soluble spore protein, alpha/beta type</fullName>
    </submittedName>
</protein>
<dbReference type="Proteomes" id="UP000029669">
    <property type="component" value="Chromosome"/>
</dbReference>
<evidence type="ECO:0000313" key="3">
    <source>
        <dbReference type="EMBL" id="AIS52798.1"/>
    </source>
</evidence>
<keyword evidence="2" id="KW-0175">Coiled coil</keyword>
<reference evidence="4" key="1">
    <citation type="journal article" date="2015" name="Genome Announc.">
        <title>Whole-Genome Sequences of 80 Environmental and Clinical Isolates of Burkholderia pseudomallei.</title>
        <authorList>
            <person name="Johnson S.L."/>
            <person name="Baker A.L."/>
            <person name="Chain P.S."/>
            <person name="Currie B.J."/>
            <person name="Daligault H.E."/>
            <person name="Davenport K.W."/>
            <person name="Davis C.B."/>
            <person name="Inglis T.J."/>
            <person name="Kaestli M."/>
            <person name="Koren S."/>
            <person name="Mayo M."/>
            <person name="Merritt A.J."/>
            <person name="Price E.P."/>
            <person name="Sarovich D.S."/>
            <person name="Warner J."/>
            <person name="Rosovitz M.J."/>
        </authorList>
    </citation>
    <scope>NUCLEOTIDE SEQUENCE [LARGE SCALE GENOMIC DNA]</scope>
    <source>
        <strain evidence="4">DSM 2030</strain>
    </source>
</reference>
<dbReference type="GO" id="GO:0003690">
    <property type="term" value="F:double-stranded DNA binding"/>
    <property type="evidence" value="ECO:0007669"/>
    <property type="project" value="InterPro"/>
</dbReference>
<dbReference type="STRING" id="2325.TKV_c16440"/>
<gene>
    <name evidence="3" type="ORF">TKV_c16440</name>
</gene>
<comment type="function">
    <text evidence="1">SASP are bound to spore DNA. They are double-stranded DNA-binding proteins that cause DNA to change to an a-like conformation. They protect the DNA backbone from chemical and enzymatic cleavage and are thus involved in dormant spore's high resistance to UV light.</text>
</comment>
<dbReference type="HOGENOM" id="CLU_169738_0_2_9"/>
<keyword evidence="4" id="KW-1185">Reference proteome</keyword>
<dbReference type="InterPro" id="IPR001448">
    <property type="entry name" value="SASP_alpha/beta-type"/>
</dbReference>
<dbReference type="InterPro" id="IPR038300">
    <property type="entry name" value="SASP_sf_alpha/beta"/>
</dbReference>
<dbReference type="RefSeq" id="WP_003868666.1">
    <property type="nucleotide sequence ID" value="NZ_CP009170.1"/>
</dbReference>
<evidence type="ECO:0000313" key="4">
    <source>
        <dbReference type="Proteomes" id="UP000029669"/>
    </source>
</evidence>
<organism evidence="3 4">
    <name type="scientific">Thermoanaerobacter kivui</name>
    <name type="common">Acetogenium kivui</name>
    <dbReference type="NCBI Taxonomy" id="2325"/>
    <lineage>
        <taxon>Bacteria</taxon>
        <taxon>Bacillati</taxon>
        <taxon>Bacillota</taxon>
        <taxon>Clostridia</taxon>
        <taxon>Thermoanaerobacterales</taxon>
        <taxon>Thermoanaerobacteraceae</taxon>
        <taxon>Thermoanaerobacter</taxon>
    </lineage>
</organism>
<dbReference type="EMBL" id="CP009170">
    <property type="protein sequence ID" value="AIS52798.1"/>
    <property type="molecule type" value="Genomic_DNA"/>
</dbReference>
<dbReference type="OrthoDB" id="1683773at2"/>
<name>A0A097ASK4_THEKI</name>
<accession>A0A097ASK4</accession>
<evidence type="ECO:0000256" key="2">
    <source>
        <dbReference type="SAM" id="Coils"/>
    </source>
</evidence>
<evidence type="ECO:0000256" key="1">
    <source>
        <dbReference type="ARBA" id="ARBA00003863"/>
    </source>
</evidence>